<sequence>MPWRFACLSSHAASQDCSAELSLAQHLCRYAEVAMTRHGSCMPIRSVGCCTSLTSPGDRQMRYGVQKRWTRPSSRLV</sequence>
<name>W4KLM4_HETIT</name>
<reference evidence="1 2" key="1">
    <citation type="journal article" date="2012" name="New Phytol.">
        <title>Insight into trade-off between wood decay and parasitism from the genome of a fungal forest pathogen.</title>
        <authorList>
            <person name="Olson A."/>
            <person name="Aerts A."/>
            <person name="Asiegbu F."/>
            <person name="Belbahri L."/>
            <person name="Bouzid O."/>
            <person name="Broberg A."/>
            <person name="Canback B."/>
            <person name="Coutinho P.M."/>
            <person name="Cullen D."/>
            <person name="Dalman K."/>
            <person name="Deflorio G."/>
            <person name="van Diepen L.T."/>
            <person name="Dunand C."/>
            <person name="Duplessis S."/>
            <person name="Durling M."/>
            <person name="Gonthier P."/>
            <person name="Grimwood J."/>
            <person name="Fossdal C.G."/>
            <person name="Hansson D."/>
            <person name="Henrissat B."/>
            <person name="Hietala A."/>
            <person name="Himmelstrand K."/>
            <person name="Hoffmeister D."/>
            <person name="Hogberg N."/>
            <person name="James T.Y."/>
            <person name="Karlsson M."/>
            <person name="Kohler A."/>
            <person name="Kues U."/>
            <person name="Lee Y.H."/>
            <person name="Lin Y.C."/>
            <person name="Lind M."/>
            <person name="Lindquist E."/>
            <person name="Lombard V."/>
            <person name="Lucas S."/>
            <person name="Lunden K."/>
            <person name="Morin E."/>
            <person name="Murat C."/>
            <person name="Park J."/>
            <person name="Raffaello T."/>
            <person name="Rouze P."/>
            <person name="Salamov A."/>
            <person name="Schmutz J."/>
            <person name="Solheim H."/>
            <person name="Stahlberg J."/>
            <person name="Velez H."/>
            <person name="de Vries R.P."/>
            <person name="Wiebenga A."/>
            <person name="Woodward S."/>
            <person name="Yakovlev I."/>
            <person name="Garbelotto M."/>
            <person name="Martin F."/>
            <person name="Grigoriev I.V."/>
            <person name="Stenlid J."/>
        </authorList>
    </citation>
    <scope>NUCLEOTIDE SEQUENCE [LARGE SCALE GENOMIC DNA]</scope>
    <source>
        <strain evidence="1 2">TC 32-1</strain>
    </source>
</reference>
<accession>W4KLM4</accession>
<protein>
    <submittedName>
        <fullName evidence="1">Uncharacterized protein</fullName>
    </submittedName>
</protein>
<gene>
    <name evidence="1" type="ORF">HETIRDRAFT_432686</name>
</gene>
<dbReference type="KEGG" id="hir:HETIRDRAFT_432686"/>
<dbReference type="HOGENOM" id="CLU_2638351_0_0_1"/>
<dbReference type="EMBL" id="KI925455">
    <property type="protein sequence ID" value="ETW86255.1"/>
    <property type="molecule type" value="Genomic_DNA"/>
</dbReference>
<evidence type="ECO:0000313" key="2">
    <source>
        <dbReference type="Proteomes" id="UP000030671"/>
    </source>
</evidence>
<keyword evidence="2" id="KW-1185">Reference proteome</keyword>
<dbReference type="AlphaFoldDB" id="W4KLM4"/>
<dbReference type="GeneID" id="20674629"/>
<dbReference type="RefSeq" id="XP_009543011.1">
    <property type="nucleotide sequence ID" value="XM_009544716.1"/>
</dbReference>
<organism evidence="1 2">
    <name type="scientific">Heterobasidion irregulare (strain TC 32-1)</name>
    <dbReference type="NCBI Taxonomy" id="747525"/>
    <lineage>
        <taxon>Eukaryota</taxon>
        <taxon>Fungi</taxon>
        <taxon>Dikarya</taxon>
        <taxon>Basidiomycota</taxon>
        <taxon>Agaricomycotina</taxon>
        <taxon>Agaricomycetes</taxon>
        <taxon>Russulales</taxon>
        <taxon>Bondarzewiaceae</taxon>
        <taxon>Heterobasidion</taxon>
        <taxon>Heterobasidion annosum species complex</taxon>
    </lineage>
</organism>
<dbReference type="Proteomes" id="UP000030671">
    <property type="component" value="Unassembled WGS sequence"/>
</dbReference>
<proteinExistence type="predicted"/>
<dbReference type="InParanoid" id="W4KLM4"/>
<evidence type="ECO:0000313" key="1">
    <source>
        <dbReference type="EMBL" id="ETW86255.1"/>
    </source>
</evidence>